<keyword evidence="1" id="KW-0812">Transmembrane</keyword>
<evidence type="ECO:0000256" key="1">
    <source>
        <dbReference type="SAM" id="Phobius"/>
    </source>
</evidence>
<sequence length="297" mass="35139">MEVLPCHRKGNGLVERITAFVDRCLQINPRTMHMEYFNLRNNLLYREKFLILTPEEIALKLFVCLLIVPIFILIALKFILRLILYYKYRGWEEIQWENVFVDFQIKCPPWPNEIKELLKTDKRAPENEFFELSKLDDDTREEIIKLHSQIRSGKSKEELEERGFIISCPSEENDILSINKELVFKHLAFPHYVFTSIVSLSLGDIHLTAEEVSESRLSIHIDSEKDRFENTRRSAAKGEKNKIFVVQKARYDRVPVKGYPLGTFVLMIQELFLQEKFPPNINFRGNMLEDIKVFRQI</sequence>
<dbReference type="KEGG" id="csaz:Cs308_0803"/>
<protein>
    <submittedName>
        <fullName evidence="2">Uncharacterized protein</fullName>
    </submittedName>
</protein>
<reference evidence="2 3" key="1">
    <citation type="submission" date="2016-03" db="EMBL/GenBank/DDBJ databases">
        <title>Culture-independent genomics supports pathogen discovery for uncultivable bacteria within the genus Chlamydia.</title>
        <authorList>
            <person name="Taylor-Brown A."/>
            <person name="Bachmann N.L."/>
            <person name="Borel N."/>
            <person name="Polkinghorne A."/>
        </authorList>
    </citation>
    <scope>NUCLEOTIDE SEQUENCE [LARGE SCALE GENOMIC DNA]</scope>
    <source>
        <strain evidence="2 3">2742-308</strain>
    </source>
</reference>
<evidence type="ECO:0000313" key="2">
    <source>
        <dbReference type="EMBL" id="ANH78973.1"/>
    </source>
</evidence>
<dbReference type="AlphaFoldDB" id="A0A1A9HY10"/>
<evidence type="ECO:0000313" key="3">
    <source>
        <dbReference type="Proteomes" id="UP000078162"/>
    </source>
</evidence>
<keyword evidence="1" id="KW-1133">Transmembrane helix</keyword>
<dbReference type="Proteomes" id="UP000078162">
    <property type="component" value="Chromosome"/>
</dbReference>
<name>A0A1A9HY10_9CHLA</name>
<dbReference type="PATRIC" id="fig|1806891.3.peg.795"/>
<keyword evidence="3" id="KW-1185">Reference proteome</keyword>
<accession>A0A1A9HY10</accession>
<proteinExistence type="predicted"/>
<dbReference type="STRING" id="1806891.Cs308_0803"/>
<feature type="transmembrane region" description="Helical" evidence="1">
    <location>
        <begin position="57"/>
        <end position="80"/>
    </location>
</feature>
<dbReference type="EMBL" id="CP014639">
    <property type="protein sequence ID" value="ANH78973.1"/>
    <property type="molecule type" value="Genomic_DNA"/>
</dbReference>
<gene>
    <name evidence="2" type="ORF">Cs308_0803</name>
</gene>
<organism evidence="2 3">
    <name type="scientific">Candidatus Chlamydia sanziniae</name>
    <dbReference type="NCBI Taxonomy" id="1806891"/>
    <lineage>
        <taxon>Bacteria</taxon>
        <taxon>Pseudomonadati</taxon>
        <taxon>Chlamydiota</taxon>
        <taxon>Chlamydiia</taxon>
        <taxon>Chlamydiales</taxon>
        <taxon>Chlamydiaceae</taxon>
        <taxon>Chlamydia/Chlamydophila group</taxon>
        <taxon>Chlamydia</taxon>
    </lineage>
</organism>
<keyword evidence="1" id="KW-0472">Membrane</keyword>